<dbReference type="InterPro" id="IPR028082">
    <property type="entry name" value="Peripla_BP_I"/>
</dbReference>
<dbReference type="InterPro" id="IPR010982">
    <property type="entry name" value="Lambda_DNA-bd_dom_sf"/>
</dbReference>
<dbReference type="EMBL" id="MJIH01000001">
    <property type="protein sequence ID" value="OLR64860.1"/>
    <property type="molecule type" value="Genomic_DNA"/>
</dbReference>
<dbReference type="PANTHER" id="PTHR30146:SF149">
    <property type="entry name" value="HTH-TYPE TRANSCRIPTIONAL REGULATOR EBGR"/>
    <property type="match status" value="1"/>
</dbReference>
<dbReference type="PRINTS" id="PR00036">
    <property type="entry name" value="HTHLACI"/>
</dbReference>
<dbReference type="InterPro" id="IPR046335">
    <property type="entry name" value="LacI/GalR-like_sensor"/>
</dbReference>
<accession>A0A1U7LZL4</accession>
<dbReference type="Pfam" id="PF13377">
    <property type="entry name" value="Peripla_BP_3"/>
    <property type="match status" value="1"/>
</dbReference>
<dbReference type="AlphaFoldDB" id="A0A1U7LZL4"/>
<dbReference type="PROSITE" id="PS00356">
    <property type="entry name" value="HTH_LACI_1"/>
    <property type="match status" value="1"/>
</dbReference>
<gene>
    <name evidence="1" type="ORF">BIV18_04665</name>
</gene>
<dbReference type="Pfam" id="PF00356">
    <property type="entry name" value="LacI"/>
    <property type="match status" value="1"/>
</dbReference>
<reference evidence="1 2" key="1">
    <citation type="journal article" date="2016" name="Appl. Environ. Microbiol.">
        <title>Function and Phylogeny of Bacterial Butyryl Coenzyme A:Acetate Transferases and Their Diversity in the Proximal Colon of Swine.</title>
        <authorList>
            <person name="Trachsel J."/>
            <person name="Bayles D.O."/>
            <person name="Looft T."/>
            <person name="Levine U.Y."/>
            <person name="Allen H.K."/>
        </authorList>
    </citation>
    <scope>NUCLEOTIDE SEQUENCE [LARGE SCALE GENOMIC DNA]</scope>
    <source>
        <strain evidence="1 2">35-6-1</strain>
    </source>
</reference>
<dbReference type="CDD" id="cd01392">
    <property type="entry name" value="HTH_LacI"/>
    <property type="match status" value="1"/>
</dbReference>
<sequence length="337" mass="38106">MASTIKDVAKMADVSISTVSRVINDSKPVSPEARRRVLHAIDVLDYKPNEVARSLVTKKSNLIGVIVEDIGSNFISQILRGVEEVGRMYKYDILLSSSYGDAESEMKFANLLAQKQVEGIIVISNLHNPKLEYKLEESKIPYVIISNFYDVEKFSATIDYEKASYDMVNLLIEKGHKNIASLGIRKDYDRTFEKKKVEGYNRAIEEHGLKKINLFVEGRKASDVEKEEAQIIEAVKKEGVTAFFTSYDTIAIHLINLLLDNNYKTPKDISVTGFGGSYISDIYRPKLTTVKIPYYDIGAVSIRKILKKIAKEDSDFSENVVLPFEILERESVKNLND</sequence>
<dbReference type="GO" id="GO:0000976">
    <property type="term" value="F:transcription cis-regulatory region binding"/>
    <property type="evidence" value="ECO:0007669"/>
    <property type="project" value="TreeGrafter"/>
</dbReference>
<dbReference type="Gene3D" id="1.10.260.40">
    <property type="entry name" value="lambda repressor-like DNA-binding domains"/>
    <property type="match status" value="1"/>
</dbReference>
<accession>A0A848RGP9</accession>
<organism evidence="1 2">
    <name type="scientific">Peptoniphilus porci</name>
    <dbReference type="NCBI Taxonomy" id="2652280"/>
    <lineage>
        <taxon>Bacteria</taxon>
        <taxon>Bacillati</taxon>
        <taxon>Bacillota</taxon>
        <taxon>Tissierellia</taxon>
        <taxon>Tissierellales</taxon>
        <taxon>Peptoniphilaceae</taxon>
        <taxon>Peptoniphilus</taxon>
    </lineage>
</organism>
<dbReference type="PANTHER" id="PTHR30146">
    <property type="entry name" value="LACI-RELATED TRANSCRIPTIONAL REPRESSOR"/>
    <property type="match status" value="1"/>
</dbReference>
<dbReference type="InterPro" id="IPR000843">
    <property type="entry name" value="HTH_LacI"/>
</dbReference>
<dbReference type="STRING" id="1465756.BIV18_04665"/>
<name>A0A1U7LZL4_9FIRM</name>
<dbReference type="eggNOG" id="COG1609">
    <property type="taxonomic scope" value="Bacteria"/>
</dbReference>
<dbReference type="SMART" id="SM00354">
    <property type="entry name" value="HTH_LACI"/>
    <property type="match status" value="1"/>
</dbReference>
<evidence type="ECO:0000313" key="1">
    <source>
        <dbReference type="EMBL" id="OLR64860.1"/>
    </source>
</evidence>
<comment type="caution">
    <text evidence="1">The sequence shown here is derived from an EMBL/GenBank/DDBJ whole genome shotgun (WGS) entry which is preliminary data.</text>
</comment>
<dbReference type="SUPFAM" id="SSF53822">
    <property type="entry name" value="Periplasmic binding protein-like I"/>
    <property type="match status" value="1"/>
</dbReference>
<protein>
    <submittedName>
        <fullName evidence="1">LacI family transcriptional regulator</fullName>
    </submittedName>
</protein>
<evidence type="ECO:0000313" key="2">
    <source>
        <dbReference type="Proteomes" id="UP000187166"/>
    </source>
</evidence>
<proteinExistence type="predicted"/>
<dbReference type="RefSeq" id="WP_075659503.1">
    <property type="nucleotide sequence ID" value="NZ_JABDSR010000002.1"/>
</dbReference>
<dbReference type="GO" id="GO:0003700">
    <property type="term" value="F:DNA-binding transcription factor activity"/>
    <property type="evidence" value="ECO:0007669"/>
    <property type="project" value="TreeGrafter"/>
</dbReference>
<dbReference type="Proteomes" id="UP000187166">
    <property type="component" value="Unassembled WGS sequence"/>
</dbReference>
<dbReference type="SUPFAM" id="SSF47413">
    <property type="entry name" value="lambda repressor-like DNA-binding domains"/>
    <property type="match status" value="1"/>
</dbReference>
<dbReference type="Gene3D" id="3.40.50.2300">
    <property type="match status" value="2"/>
</dbReference>
<keyword evidence="2" id="KW-1185">Reference proteome</keyword>
<dbReference type="PROSITE" id="PS50932">
    <property type="entry name" value="HTH_LACI_2"/>
    <property type="match status" value="1"/>
</dbReference>